<dbReference type="PANTHER" id="PTHR42031">
    <property type="entry name" value="KEY LIME PATHOGENICITY PROTEIN"/>
    <property type="match status" value="1"/>
</dbReference>
<sequence>MSLLPEPLTALLTPPMSIDCLAEVPKKRNIIADLYTECTKFYLMLLKRASLDRDLPQHIYRGLESSYSSLVLWAQGYGVADGNLDELLKKSRLLQSMTLEPLIQISETLRNRLHPRFASRMHKNDLYPKYTLFLLINEAKQMLRAVQDGLQGLEGGDIAPCLDTLDLLDEDSLEDMMADIKTETQCLIDLDSMFEYPVSDLDSRSANQYEEMPTSKVRREMFVDYLHQKFPLAHQDLIQQLGWFLNGGLDMREREHDPSNVITPEVLMGRAIRDTLVSYFTVWTLHNDLNSTCPLCWESVGDPPQFFELHLPQHADELYFLASHPGLDTTKGKKIADSNETEMKPAKPISNNLSQYRKDNKSSAYTKKDLVLHDKNEHETMKIMDSNRPIKEERANIIATSTYSRSRTRTYCHLCSDHPEGFRGEHELRRHIERAHTVIRKFWVCVDISPDKNILANCKACKNGKKYEAMYNAAAHLRRVHFRHQRDRGDSDIKRRGGISGSDTPPMDVLKEWMKEMEEVQVDGTDTESERGLPRVRESGLPMTAGQSSQDEAAPEELLTTDLPPIC</sequence>
<comment type="caution">
    <text evidence="3">The sequence shown here is derived from an EMBL/GenBank/DDBJ whole genome shotgun (WGS) entry which is preliminary data.</text>
</comment>
<organism evidence="3">
    <name type="scientific">Talaromyces marneffei PM1</name>
    <dbReference type="NCBI Taxonomy" id="1077442"/>
    <lineage>
        <taxon>Eukaryota</taxon>
        <taxon>Fungi</taxon>
        <taxon>Dikarya</taxon>
        <taxon>Ascomycota</taxon>
        <taxon>Pezizomycotina</taxon>
        <taxon>Eurotiomycetes</taxon>
        <taxon>Eurotiomycetidae</taxon>
        <taxon>Eurotiales</taxon>
        <taxon>Trichocomaceae</taxon>
        <taxon>Talaromyces</taxon>
        <taxon>Talaromyces sect. Talaromyces</taxon>
    </lineage>
</organism>
<feature type="region of interest" description="Disordered" evidence="1">
    <location>
        <begin position="483"/>
        <end position="506"/>
    </location>
</feature>
<dbReference type="Pfam" id="PF25438">
    <property type="entry name" value="DUF7896"/>
    <property type="match status" value="1"/>
</dbReference>
<gene>
    <name evidence="3" type="ORF">GQ26_0090510</name>
</gene>
<name>A0A093XVU1_TALMA</name>
<dbReference type="EMBL" id="JPOX01000009">
    <property type="protein sequence ID" value="KFX49383.1"/>
    <property type="molecule type" value="Genomic_DNA"/>
</dbReference>
<dbReference type="HOGENOM" id="CLU_480665_0_0_1"/>
<dbReference type="PANTHER" id="PTHR42031:SF1">
    <property type="entry name" value="KEY LIME PATHOGENICITY PROTEIN"/>
    <property type="match status" value="1"/>
</dbReference>
<feature type="region of interest" description="Disordered" evidence="1">
    <location>
        <begin position="519"/>
        <end position="567"/>
    </location>
</feature>
<evidence type="ECO:0000256" key="1">
    <source>
        <dbReference type="SAM" id="MobiDB-lite"/>
    </source>
</evidence>
<accession>A0A093XVU1</accession>
<evidence type="ECO:0000313" key="3">
    <source>
        <dbReference type="EMBL" id="KFX49383.1"/>
    </source>
</evidence>
<protein>
    <recommendedName>
        <fullName evidence="2">DUF7896 domain-containing protein</fullName>
    </recommendedName>
</protein>
<evidence type="ECO:0000259" key="2">
    <source>
        <dbReference type="Pfam" id="PF25438"/>
    </source>
</evidence>
<dbReference type="AlphaFoldDB" id="A0A093XVU1"/>
<proteinExistence type="predicted"/>
<reference evidence="3" key="1">
    <citation type="journal article" date="2014" name="PLoS Genet.">
        <title>Signature Gene Expression Reveals Novel Clues to the Molecular Mechanisms of Dimorphic Transition in Penicillium marneffei.</title>
        <authorList>
            <person name="Yang E."/>
            <person name="Wang G."/>
            <person name="Cai J."/>
            <person name="Woo P.C."/>
            <person name="Lau S.K."/>
            <person name="Yuen K.-Y."/>
            <person name="Chow W.-N."/>
            <person name="Lin X."/>
        </authorList>
    </citation>
    <scope>NUCLEOTIDE SEQUENCE [LARGE SCALE GENOMIC DNA]</scope>
    <source>
        <strain evidence="3">PM1</strain>
    </source>
</reference>
<dbReference type="InterPro" id="IPR057218">
    <property type="entry name" value="DUF7896"/>
</dbReference>
<dbReference type="eggNOG" id="ENOG502SNJU">
    <property type="taxonomic scope" value="Eukaryota"/>
</dbReference>
<feature type="domain" description="DUF7896" evidence="2">
    <location>
        <begin position="440"/>
        <end position="517"/>
    </location>
</feature>
<feature type="compositionally biased region" description="Basic and acidic residues" evidence="1">
    <location>
        <begin position="528"/>
        <end position="538"/>
    </location>
</feature>